<gene>
    <name evidence="2" type="ORF">LY11_03478</name>
</gene>
<evidence type="ECO:0000256" key="1">
    <source>
        <dbReference type="SAM" id="Phobius"/>
    </source>
</evidence>
<reference evidence="2 3" key="1">
    <citation type="submission" date="2018-06" db="EMBL/GenBank/DDBJ databases">
        <title>Genomic Encyclopedia of Archaeal and Bacterial Type Strains, Phase II (KMG-II): from individual species to whole genera.</title>
        <authorList>
            <person name="Goeker M."/>
        </authorList>
    </citation>
    <scope>NUCLEOTIDE SEQUENCE [LARGE SCALE GENOMIC DNA]</scope>
    <source>
        <strain evidence="2 3">DSM 14825</strain>
    </source>
</reference>
<keyword evidence="1" id="KW-1133">Transmembrane helix</keyword>
<protein>
    <submittedName>
        <fullName evidence="2">Uncharacterized protein</fullName>
    </submittedName>
</protein>
<feature type="transmembrane region" description="Helical" evidence="1">
    <location>
        <begin position="15"/>
        <end position="42"/>
    </location>
</feature>
<evidence type="ECO:0000313" key="3">
    <source>
        <dbReference type="Proteomes" id="UP000249754"/>
    </source>
</evidence>
<dbReference type="RefSeq" id="WP_170132712.1">
    <property type="nucleotide sequence ID" value="NZ_QLLR01000019.1"/>
</dbReference>
<proteinExistence type="predicted"/>
<dbReference type="Proteomes" id="UP000249754">
    <property type="component" value="Unassembled WGS sequence"/>
</dbReference>
<evidence type="ECO:0000313" key="2">
    <source>
        <dbReference type="EMBL" id="RAJ28158.1"/>
    </source>
</evidence>
<keyword evidence="1" id="KW-0812">Transmembrane</keyword>
<sequence length="53" mass="5898">MTSHLLYIDPGTGSLFFQAILSAILTLSVFGSKLKVFVLHFIRTIKSRKGSKE</sequence>
<name>A0A327SHH7_9SPHI</name>
<dbReference type="AlphaFoldDB" id="A0A327SHH7"/>
<dbReference type="EMBL" id="QLLR01000019">
    <property type="protein sequence ID" value="RAJ28158.1"/>
    <property type="molecule type" value="Genomic_DNA"/>
</dbReference>
<dbReference type="STRING" id="188932.AY601_0161"/>
<comment type="caution">
    <text evidence="2">The sequence shown here is derived from an EMBL/GenBank/DDBJ whole genome shotgun (WGS) entry which is preliminary data.</text>
</comment>
<keyword evidence="1" id="KW-0472">Membrane</keyword>
<accession>A0A327SHH7</accession>
<organism evidence="2 3">
    <name type="scientific">Pedobacter cryoconitis</name>
    <dbReference type="NCBI Taxonomy" id="188932"/>
    <lineage>
        <taxon>Bacteria</taxon>
        <taxon>Pseudomonadati</taxon>
        <taxon>Bacteroidota</taxon>
        <taxon>Sphingobacteriia</taxon>
        <taxon>Sphingobacteriales</taxon>
        <taxon>Sphingobacteriaceae</taxon>
        <taxon>Pedobacter</taxon>
    </lineage>
</organism>